<keyword evidence="1" id="KW-1133">Transmembrane helix</keyword>
<accession>A0A1I0X3J5</accession>
<feature type="transmembrane region" description="Helical" evidence="1">
    <location>
        <begin position="53"/>
        <end position="77"/>
    </location>
</feature>
<evidence type="ECO:0000256" key="1">
    <source>
        <dbReference type="SAM" id="Phobius"/>
    </source>
</evidence>
<dbReference type="STRING" id="490629.SAMN05216266_102404"/>
<keyword evidence="1" id="KW-0812">Transmembrane</keyword>
<feature type="transmembrane region" description="Helical" evidence="1">
    <location>
        <begin position="83"/>
        <end position="104"/>
    </location>
</feature>
<organism evidence="2 3">
    <name type="scientific">Amycolatopsis marina</name>
    <dbReference type="NCBI Taxonomy" id="490629"/>
    <lineage>
        <taxon>Bacteria</taxon>
        <taxon>Bacillati</taxon>
        <taxon>Actinomycetota</taxon>
        <taxon>Actinomycetes</taxon>
        <taxon>Pseudonocardiales</taxon>
        <taxon>Pseudonocardiaceae</taxon>
        <taxon>Amycolatopsis</taxon>
    </lineage>
</organism>
<dbReference type="InterPro" id="IPR013901">
    <property type="entry name" value="Anthrone_oxy"/>
</dbReference>
<dbReference type="RefSeq" id="WP_091670759.1">
    <property type="nucleotide sequence ID" value="NZ_FOKG01000002.1"/>
</dbReference>
<dbReference type="EMBL" id="FOKG01000002">
    <property type="protein sequence ID" value="SFA94970.1"/>
    <property type="molecule type" value="Genomic_DNA"/>
</dbReference>
<dbReference type="AlphaFoldDB" id="A0A1I0X3J5"/>
<evidence type="ECO:0000313" key="3">
    <source>
        <dbReference type="Proteomes" id="UP000243799"/>
    </source>
</evidence>
<sequence>MNEFLRTATLVAATISAGLLAGLFYAFSIAVMPGLRRSADRSFVDAMSRINVAIVNPWFLLSFVGAPLLTVLTGVLHLDKGAALAWIVAAFVLALATLAVTGWVNIPLNNALGSAGPPARISDPAAVRSAFETRWVRWNHLRTLTSTGAFVCLACALVTV</sequence>
<name>A0A1I0X3J5_9PSEU</name>
<reference evidence="3" key="1">
    <citation type="submission" date="2016-10" db="EMBL/GenBank/DDBJ databases">
        <authorList>
            <person name="Varghese N."/>
            <person name="Submissions S."/>
        </authorList>
    </citation>
    <scope>NUCLEOTIDE SEQUENCE [LARGE SCALE GENOMIC DNA]</scope>
    <source>
        <strain evidence="3">CGMCC 4.3568</strain>
    </source>
</reference>
<feature type="transmembrane region" description="Helical" evidence="1">
    <location>
        <begin position="12"/>
        <end position="32"/>
    </location>
</feature>
<dbReference type="Pfam" id="PF08592">
    <property type="entry name" value="Anthrone_oxy"/>
    <property type="match status" value="1"/>
</dbReference>
<gene>
    <name evidence="2" type="ORF">SAMN05216266_102404</name>
</gene>
<protein>
    <submittedName>
        <fullName evidence="2">Uncharacterized membrane protein</fullName>
    </submittedName>
</protein>
<dbReference type="Proteomes" id="UP000243799">
    <property type="component" value="Unassembled WGS sequence"/>
</dbReference>
<keyword evidence="1" id="KW-0472">Membrane</keyword>
<keyword evidence="3" id="KW-1185">Reference proteome</keyword>
<dbReference type="OrthoDB" id="428263at2"/>
<proteinExistence type="predicted"/>
<evidence type="ECO:0000313" key="2">
    <source>
        <dbReference type="EMBL" id="SFA94970.1"/>
    </source>
</evidence>